<dbReference type="Pfam" id="PF02819">
    <property type="entry name" value="Toxin_9"/>
    <property type="match status" value="1"/>
</dbReference>
<keyword evidence="6" id="KW-1185">Reference proteome</keyword>
<dbReference type="GO" id="GO:0005576">
    <property type="term" value="C:extracellular region"/>
    <property type="evidence" value="ECO:0007669"/>
    <property type="project" value="UniProtKB-SubCell"/>
</dbReference>
<keyword evidence="2" id="KW-0964">Secreted</keyword>
<reference evidence="5" key="1">
    <citation type="submission" date="2021-04" db="EMBL/GenBank/DDBJ databases">
        <authorList>
            <consortium name="Molecular Ecology Group"/>
        </authorList>
    </citation>
    <scope>NUCLEOTIDE SEQUENCE</scope>
</reference>
<dbReference type="OrthoDB" id="6100049at2759"/>
<evidence type="ECO:0000256" key="4">
    <source>
        <dbReference type="SAM" id="SignalP"/>
    </source>
</evidence>
<name>A0A8S3ZI29_9EUPU</name>
<evidence type="ECO:0000256" key="3">
    <source>
        <dbReference type="ARBA" id="ARBA00023157"/>
    </source>
</evidence>
<evidence type="ECO:0000313" key="6">
    <source>
        <dbReference type="Proteomes" id="UP000678393"/>
    </source>
</evidence>
<evidence type="ECO:0000256" key="1">
    <source>
        <dbReference type="ARBA" id="ARBA00004613"/>
    </source>
</evidence>
<comment type="subcellular location">
    <subcellularLocation>
        <location evidence="1">Secreted</location>
    </subcellularLocation>
</comment>
<dbReference type="CDD" id="cd12960">
    <property type="entry name" value="Spider_toxin"/>
    <property type="match status" value="1"/>
</dbReference>
<keyword evidence="3" id="KW-1015">Disulfide bond</keyword>
<keyword evidence="4" id="KW-0732">Signal</keyword>
<evidence type="ECO:0000256" key="2">
    <source>
        <dbReference type="ARBA" id="ARBA00022525"/>
    </source>
</evidence>
<dbReference type="GO" id="GO:0008200">
    <property type="term" value="F:ion channel inhibitor activity"/>
    <property type="evidence" value="ECO:0007669"/>
    <property type="project" value="InterPro"/>
</dbReference>
<dbReference type="Proteomes" id="UP000678393">
    <property type="component" value="Unassembled WGS sequence"/>
</dbReference>
<accession>A0A8S3ZI29</accession>
<protein>
    <submittedName>
        <fullName evidence="5">Uncharacterized protein</fullName>
    </submittedName>
</protein>
<dbReference type="EMBL" id="CAJHNH020002461">
    <property type="protein sequence ID" value="CAG5126816.1"/>
    <property type="molecule type" value="Genomic_DNA"/>
</dbReference>
<feature type="signal peptide" evidence="4">
    <location>
        <begin position="1"/>
        <end position="21"/>
    </location>
</feature>
<gene>
    <name evidence="5" type="ORF">CUNI_LOCUS12374</name>
</gene>
<feature type="chain" id="PRO_5035936800" evidence="4">
    <location>
        <begin position="22"/>
        <end position="105"/>
    </location>
</feature>
<dbReference type="InterPro" id="IPR004169">
    <property type="entry name" value="Spidertoxin"/>
</dbReference>
<sequence length="105" mass="11611">MTMNALLKSLLLCAVLGITAAYWLADDVDDVPLGYGDEDENNDLLAVFKRAAYSRVSNHCIPWRAPCTLDDALISKYSFLRCCNSGACRCNLWGNNCRCEATLGR</sequence>
<comment type="caution">
    <text evidence="5">The sequence shown here is derived from an EMBL/GenBank/DDBJ whole genome shotgun (WGS) entry which is preliminary data.</text>
</comment>
<organism evidence="5 6">
    <name type="scientific">Candidula unifasciata</name>
    <dbReference type="NCBI Taxonomy" id="100452"/>
    <lineage>
        <taxon>Eukaryota</taxon>
        <taxon>Metazoa</taxon>
        <taxon>Spiralia</taxon>
        <taxon>Lophotrochozoa</taxon>
        <taxon>Mollusca</taxon>
        <taxon>Gastropoda</taxon>
        <taxon>Heterobranchia</taxon>
        <taxon>Euthyneura</taxon>
        <taxon>Panpulmonata</taxon>
        <taxon>Eupulmonata</taxon>
        <taxon>Stylommatophora</taxon>
        <taxon>Helicina</taxon>
        <taxon>Helicoidea</taxon>
        <taxon>Geomitridae</taxon>
        <taxon>Candidula</taxon>
    </lineage>
</organism>
<evidence type="ECO:0000313" key="5">
    <source>
        <dbReference type="EMBL" id="CAG5126816.1"/>
    </source>
</evidence>
<dbReference type="AlphaFoldDB" id="A0A8S3ZI29"/>
<proteinExistence type="predicted"/>